<dbReference type="KEGG" id="mind:mvi_60760"/>
<evidence type="ECO:0000313" key="2">
    <source>
        <dbReference type="EMBL" id="BCM87615.1"/>
    </source>
</evidence>
<keyword evidence="1" id="KW-1133">Transmembrane helix</keyword>
<proteinExistence type="predicted"/>
<geneLocation type="plasmid" evidence="2 3">
    <name>pVL1_1</name>
</geneLocation>
<keyword evidence="1" id="KW-0472">Membrane</keyword>
<gene>
    <name evidence="2" type="ORF">mvi_60760</name>
</gene>
<dbReference type="AlphaFoldDB" id="A0A8H8X040"/>
<sequence>MNDDTPKEVAWHFGIATALSFSLIAAPFVPEAILVYAGYRFLRHFTYGWRTWRAPGRVPYHLGRRGYRDETTRRRGDATWPVGLATPGQVWLRREDLVQGVAIEGDDPRWQALAIGNLVFGACINRMGAIIVEGIPKSLPELAGRGVLDPGPGAVRKPEMLTRQIASVAQPFGRDQEVYSIDLDAVPRPPLRIEDSTLAAAIADLRLGPEAEALHAVLMPFVKEIATRFKKNPLELYASFVDEVALEHLVEGKYEIDGHEVNAKEVESPEGAALRAAVQPIRDLPDDKREAGRKALAAHATEIASLKSVSLTEGFELRSAISARGIVCIRPSSPLTTALVIARCTEALIEGKPGHGSDNLIHVAYPGELSGKSARRFRAAAVKAGAIGTLSLPARPPGHLYKAVRKITALRFQSRAGAKNASEGASKIISALKDCPFVLDVELPSMPQRSPQKT</sequence>
<dbReference type="RefSeq" id="WP_207183794.1">
    <property type="nucleotide sequence ID" value="NZ_AP024146.1"/>
</dbReference>
<organism evidence="2 3">
    <name type="scientific">Methylobacterium indicum</name>
    <dbReference type="NCBI Taxonomy" id="1775910"/>
    <lineage>
        <taxon>Bacteria</taxon>
        <taxon>Pseudomonadati</taxon>
        <taxon>Pseudomonadota</taxon>
        <taxon>Alphaproteobacteria</taxon>
        <taxon>Hyphomicrobiales</taxon>
        <taxon>Methylobacteriaceae</taxon>
        <taxon>Methylobacterium</taxon>
    </lineage>
</organism>
<evidence type="ECO:0000256" key="1">
    <source>
        <dbReference type="SAM" id="Phobius"/>
    </source>
</evidence>
<feature type="transmembrane region" description="Helical" evidence="1">
    <location>
        <begin position="12"/>
        <end position="37"/>
    </location>
</feature>
<dbReference type="EMBL" id="AP024146">
    <property type="protein sequence ID" value="BCM87615.1"/>
    <property type="molecule type" value="Genomic_DNA"/>
</dbReference>
<dbReference type="Proteomes" id="UP000663508">
    <property type="component" value="Plasmid pVL1_1"/>
</dbReference>
<keyword evidence="2" id="KW-0614">Plasmid</keyword>
<keyword evidence="1" id="KW-0812">Transmembrane</keyword>
<accession>A0A8H8X040</accession>
<name>A0A8H8X040_9HYPH</name>
<evidence type="ECO:0000313" key="3">
    <source>
        <dbReference type="Proteomes" id="UP000663508"/>
    </source>
</evidence>
<protein>
    <submittedName>
        <fullName evidence="2">Uncharacterized protein</fullName>
    </submittedName>
</protein>
<reference evidence="2" key="1">
    <citation type="submission" date="2020-11" db="EMBL/GenBank/DDBJ databases">
        <title>Complete genome sequence of a novel pathogenic Methylobacterium strain isolated from rice in Vietnam.</title>
        <authorList>
            <person name="Lai K."/>
            <person name="Okazaki S."/>
            <person name="Higashi K."/>
            <person name="Mori H."/>
            <person name="Toyoda A."/>
            <person name="Kurokawa K."/>
        </authorList>
    </citation>
    <scope>NUCLEOTIDE SEQUENCE</scope>
    <source>
        <strain evidence="2">VL1</strain>
        <plasmid evidence="2">pVL1_1</plasmid>
    </source>
</reference>